<dbReference type="AlphaFoldDB" id="A0A699JBZ7"/>
<comment type="caution">
    <text evidence="1">The sequence shown here is derived from an EMBL/GenBank/DDBJ whole genome shotgun (WGS) entry which is preliminary data.</text>
</comment>
<sequence>VIERLIKLGIVDDTPKTMLAAIKMEMTTPTTQTLDEGRIGELLCMLHHYLTYVSGPLSTTIITHNAATLIEHDKVIEILIKLGIVDDTPKTMLAAIKMEMTTPTTQTLDEGRIGCACYIQEAI</sequence>
<gene>
    <name evidence="1" type="ORF">Tci_596117</name>
</gene>
<feature type="non-terminal residue" evidence="1">
    <location>
        <position position="1"/>
    </location>
</feature>
<name>A0A699JBZ7_TANCI</name>
<dbReference type="EMBL" id="BKCJ010391119">
    <property type="protein sequence ID" value="GFA24145.1"/>
    <property type="molecule type" value="Genomic_DNA"/>
</dbReference>
<organism evidence="1">
    <name type="scientific">Tanacetum cinerariifolium</name>
    <name type="common">Dalmatian daisy</name>
    <name type="synonym">Chrysanthemum cinerariifolium</name>
    <dbReference type="NCBI Taxonomy" id="118510"/>
    <lineage>
        <taxon>Eukaryota</taxon>
        <taxon>Viridiplantae</taxon>
        <taxon>Streptophyta</taxon>
        <taxon>Embryophyta</taxon>
        <taxon>Tracheophyta</taxon>
        <taxon>Spermatophyta</taxon>
        <taxon>Magnoliopsida</taxon>
        <taxon>eudicotyledons</taxon>
        <taxon>Gunneridae</taxon>
        <taxon>Pentapetalae</taxon>
        <taxon>asterids</taxon>
        <taxon>campanulids</taxon>
        <taxon>Asterales</taxon>
        <taxon>Asteraceae</taxon>
        <taxon>Asteroideae</taxon>
        <taxon>Anthemideae</taxon>
        <taxon>Anthemidinae</taxon>
        <taxon>Tanacetum</taxon>
    </lineage>
</organism>
<reference evidence="1" key="1">
    <citation type="journal article" date="2019" name="Sci. Rep.">
        <title>Draft genome of Tanacetum cinerariifolium, the natural source of mosquito coil.</title>
        <authorList>
            <person name="Yamashiro T."/>
            <person name="Shiraishi A."/>
            <person name="Satake H."/>
            <person name="Nakayama K."/>
        </authorList>
    </citation>
    <scope>NUCLEOTIDE SEQUENCE</scope>
</reference>
<accession>A0A699JBZ7</accession>
<proteinExistence type="predicted"/>
<protein>
    <submittedName>
        <fullName evidence="1">Uncharacterized protein</fullName>
    </submittedName>
</protein>
<evidence type="ECO:0000313" key="1">
    <source>
        <dbReference type="EMBL" id="GFA24145.1"/>
    </source>
</evidence>